<dbReference type="Pfam" id="PF02731">
    <property type="entry name" value="SKIP_SNW"/>
    <property type="match status" value="1"/>
</dbReference>
<keyword evidence="3" id="KW-0539">Nucleus</keyword>
<feature type="compositionally biased region" description="Basic and acidic residues" evidence="4">
    <location>
        <begin position="329"/>
        <end position="363"/>
    </location>
</feature>
<organism evidence="6 7">
    <name type="scientific">Polytolypa hystricis (strain UAMH7299)</name>
    <dbReference type="NCBI Taxonomy" id="1447883"/>
    <lineage>
        <taxon>Eukaryota</taxon>
        <taxon>Fungi</taxon>
        <taxon>Dikarya</taxon>
        <taxon>Ascomycota</taxon>
        <taxon>Pezizomycotina</taxon>
        <taxon>Eurotiomycetes</taxon>
        <taxon>Eurotiomycetidae</taxon>
        <taxon>Onygenales</taxon>
        <taxon>Onygenales incertae sedis</taxon>
        <taxon>Polytolypa</taxon>
    </lineage>
</organism>
<feature type="region of interest" description="Disordered" evidence="4">
    <location>
        <begin position="1"/>
        <end position="78"/>
    </location>
</feature>
<evidence type="ECO:0000313" key="7">
    <source>
        <dbReference type="Proteomes" id="UP000224634"/>
    </source>
</evidence>
<comment type="function">
    <text evidence="3">Involved in pre-mRNA splicing.</text>
</comment>
<reference evidence="6 7" key="1">
    <citation type="submission" date="2017-10" db="EMBL/GenBank/DDBJ databases">
        <title>Comparative genomics in systemic dimorphic fungi from Ajellomycetaceae.</title>
        <authorList>
            <person name="Munoz J.F."/>
            <person name="Mcewen J.G."/>
            <person name="Clay O.K."/>
            <person name="Cuomo C.A."/>
        </authorList>
    </citation>
    <scope>NUCLEOTIDE SEQUENCE [LARGE SCALE GENOMIC DNA]</scope>
    <source>
        <strain evidence="6 7">UAMH7299</strain>
    </source>
</reference>
<dbReference type="AlphaFoldDB" id="A0A2B7XKZ7"/>
<keyword evidence="7" id="KW-1185">Reference proteome</keyword>
<feature type="region of interest" description="Disordered" evidence="4">
    <location>
        <begin position="181"/>
        <end position="256"/>
    </location>
</feature>
<comment type="subcellular location">
    <subcellularLocation>
        <location evidence="3">Nucleus</location>
    </subcellularLocation>
</comment>
<dbReference type="GO" id="GO:0000398">
    <property type="term" value="P:mRNA splicing, via spliceosome"/>
    <property type="evidence" value="ECO:0007669"/>
    <property type="project" value="InterPro"/>
</dbReference>
<dbReference type="GO" id="GO:0005681">
    <property type="term" value="C:spliceosomal complex"/>
    <property type="evidence" value="ECO:0007669"/>
    <property type="project" value="UniProtKB-UniRule"/>
</dbReference>
<comment type="subunit">
    <text evidence="3">Associated with the spliceosome.</text>
</comment>
<dbReference type="OrthoDB" id="666364at2759"/>
<proteinExistence type="inferred from homology"/>
<dbReference type="Proteomes" id="UP000224634">
    <property type="component" value="Unassembled WGS sequence"/>
</dbReference>
<dbReference type="PANTHER" id="PTHR12096">
    <property type="entry name" value="NUCLEAR PROTEIN SKIP-RELATED"/>
    <property type="match status" value="1"/>
</dbReference>
<feature type="compositionally biased region" description="Low complexity" evidence="4">
    <location>
        <begin position="368"/>
        <end position="387"/>
    </location>
</feature>
<feature type="compositionally biased region" description="Basic and acidic residues" evidence="4">
    <location>
        <begin position="526"/>
        <end position="547"/>
    </location>
</feature>
<feature type="compositionally biased region" description="Basic and acidic residues" evidence="4">
    <location>
        <begin position="207"/>
        <end position="229"/>
    </location>
</feature>
<comment type="caution">
    <text evidence="6">The sequence shown here is derived from an EMBL/GenBank/DDBJ whole genome shotgun (WGS) entry which is preliminary data.</text>
</comment>
<feature type="region of interest" description="Disordered" evidence="4">
    <location>
        <begin position="526"/>
        <end position="612"/>
    </location>
</feature>
<accession>A0A2B7XKZ7</accession>
<feature type="compositionally biased region" description="Pro residues" evidence="4">
    <location>
        <begin position="237"/>
        <end position="248"/>
    </location>
</feature>
<feature type="compositionally biased region" description="Basic and acidic residues" evidence="4">
    <location>
        <begin position="588"/>
        <end position="599"/>
    </location>
</feature>
<name>A0A2B7XKZ7_POLH7</name>
<feature type="domain" description="SKI-interacting protein SKIP SNW" evidence="5">
    <location>
        <begin position="195"/>
        <end position="352"/>
    </location>
</feature>
<evidence type="ECO:0000256" key="4">
    <source>
        <dbReference type="SAM" id="MobiDB-lite"/>
    </source>
</evidence>
<keyword evidence="3" id="KW-0507">mRNA processing</keyword>
<evidence type="ECO:0000256" key="2">
    <source>
        <dbReference type="ARBA" id="ARBA00022160"/>
    </source>
</evidence>
<sequence length="612" mass="67592">MATSIAEGLFKSLPKPKYTGENEELPAHAQPRGPRIVGAGAVDESQLVLKRAGPPPYGKRSGWRPRNPEDFGDGGAFPEIPVAQYPLDMGRKGGAPTKSNALTLQVDAEGKVKYDAIARQGHGENRIVHASFKDLIPLRQRVDMGEISLDRPSQEEVTAQMEKTKAALEKLVAGAVTAQKPKNVKGTGKRAEPTFVRYTPANQMGDTSHKSDRIIKIVERQIDPMEPPKFKHKKIPRGPPSPPPPVMHSPPRKLTAEDQEAWRIPPAVSNWKNPKGYTVPLDKRLAADGRGLQDVAINDKFAQFAEALFTADRHARDEVKQRAQMQQKLAEKEKTQKEEHLRALAQKAREARTAAPSRRDSTARSRSRSVSGSRSPSPAYSSRSGSPSEDEEAAHERERIRRERRSENERKLRQSRMGHERRVQMMAREQNRDISEKVALGLAKPTQSSEAMWDSRLFNQTSGFDSGFNEDQPYDKPLFAAQDAISSIYRPRAQADVDDDEEAGASEMGKIERSSRFEVLGRAKEGFKGTAEAETREGPVQFEKDTADPFGIDGMIAEVTGGGSGGVAGGDGGSSGQKRYGIQEAEAAGERGSKRARVDDDAEEDEERRRRR</sequence>
<evidence type="ECO:0000313" key="6">
    <source>
        <dbReference type="EMBL" id="PGH12414.1"/>
    </source>
</evidence>
<dbReference type="InterPro" id="IPR004015">
    <property type="entry name" value="SKI-int_prot_SKIP_SNW-dom"/>
</dbReference>
<feature type="region of interest" description="Disordered" evidence="4">
    <location>
        <begin position="316"/>
        <end position="423"/>
    </location>
</feature>
<dbReference type="STRING" id="1447883.A0A2B7XKZ7"/>
<feature type="region of interest" description="Disordered" evidence="4">
    <location>
        <begin position="491"/>
        <end position="514"/>
    </location>
</feature>
<evidence type="ECO:0000256" key="3">
    <source>
        <dbReference type="RuleBase" id="RU367140"/>
    </source>
</evidence>
<feature type="compositionally biased region" description="Basic and acidic residues" evidence="4">
    <location>
        <begin position="394"/>
        <end position="423"/>
    </location>
</feature>
<gene>
    <name evidence="6" type="ORF">AJ80_06721</name>
</gene>
<protein>
    <recommendedName>
        <fullName evidence="2 3">Pre-mRNA-processing protein 45</fullName>
    </recommendedName>
</protein>
<comment type="similarity">
    <text evidence="1 3">Belongs to the SNW family.</text>
</comment>
<dbReference type="EMBL" id="PDNA01000118">
    <property type="protein sequence ID" value="PGH12414.1"/>
    <property type="molecule type" value="Genomic_DNA"/>
</dbReference>
<keyword evidence="3" id="KW-0747">Spliceosome</keyword>
<dbReference type="InterPro" id="IPR017862">
    <property type="entry name" value="SKI-int_prot_SKIP"/>
</dbReference>
<keyword evidence="3" id="KW-0508">mRNA splicing</keyword>
<evidence type="ECO:0000256" key="1">
    <source>
        <dbReference type="ARBA" id="ARBA00010197"/>
    </source>
</evidence>
<evidence type="ECO:0000259" key="5">
    <source>
        <dbReference type="Pfam" id="PF02731"/>
    </source>
</evidence>
<feature type="compositionally biased region" description="Gly residues" evidence="4">
    <location>
        <begin position="560"/>
        <end position="575"/>
    </location>
</feature>